<gene>
    <name evidence="2" type="ORF">LCGC14_1035050</name>
</gene>
<sequence>MQTPYNALTGTLYSGKNIDTLLRAMAAGGYTDPQFVTFRQALKLGRCVCKGQKAAARIVKVVTGTKTVETAEGKDKRRAVGLRSYSVFNLAQTAPLADAS</sequence>
<protein>
    <recommendedName>
        <fullName evidence="1">N-terminal domain-containing protein</fullName>
    </recommendedName>
</protein>
<dbReference type="Pfam" id="PF08401">
    <property type="entry name" value="ArdcN"/>
    <property type="match status" value="1"/>
</dbReference>
<proteinExistence type="predicted"/>
<evidence type="ECO:0000259" key="1">
    <source>
        <dbReference type="Pfam" id="PF08401"/>
    </source>
</evidence>
<dbReference type="InterPro" id="IPR013610">
    <property type="entry name" value="ArdC_N"/>
</dbReference>
<comment type="caution">
    <text evidence="2">The sequence shown here is derived from an EMBL/GenBank/DDBJ whole genome shotgun (WGS) entry which is preliminary data.</text>
</comment>
<evidence type="ECO:0000313" key="2">
    <source>
        <dbReference type="EMBL" id="KKN10593.1"/>
    </source>
</evidence>
<dbReference type="AlphaFoldDB" id="A0A0F9QZJ0"/>
<feature type="domain" description="N-terminal" evidence="1">
    <location>
        <begin position="3"/>
        <end position="88"/>
    </location>
</feature>
<reference evidence="2" key="1">
    <citation type="journal article" date="2015" name="Nature">
        <title>Complex archaea that bridge the gap between prokaryotes and eukaryotes.</title>
        <authorList>
            <person name="Spang A."/>
            <person name="Saw J.H."/>
            <person name="Jorgensen S.L."/>
            <person name="Zaremba-Niedzwiedzka K."/>
            <person name="Martijn J."/>
            <person name="Lind A.E."/>
            <person name="van Eijk R."/>
            <person name="Schleper C."/>
            <person name="Guy L."/>
            <person name="Ettema T.J."/>
        </authorList>
    </citation>
    <scope>NUCLEOTIDE SEQUENCE</scope>
</reference>
<name>A0A0F9QZJ0_9ZZZZ</name>
<dbReference type="EMBL" id="LAZR01004231">
    <property type="protein sequence ID" value="KKN10593.1"/>
    <property type="molecule type" value="Genomic_DNA"/>
</dbReference>
<dbReference type="GO" id="GO:0003697">
    <property type="term" value="F:single-stranded DNA binding"/>
    <property type="evidence" value="ECO:0007669"/>
    <property type="project" value="InterPro"/>
</dbReference>
<organism evidence="2">
    <name type="scientific">marine sediment metagenome</name>
    <dbReference type="NCBI Taxonomy" id="412755"/>
    <lineage>
        <taxon>unclassified sequences</taxon>
        <taxon>metagenomes</taxon>
        <taxon>ecological metagenomes</taxon>
    </lineage>
</organism>
<accession>A0A0F9QZJ0</accession>